<organism evidence="2">
    <name type="scientific">uncultured Acetothermia bacterium</name>
    <dbReference type="NCBI Taxonomy" id="236499"/>
    <lineage>
        <taxon>Bacteria</taxon>
        <taxon>Candidatus Bipolaricaulota</taxon>
        <taxon>environmental samples</taxon>
    </lineage>
</organism>
<dbReference type="PANTHER" id="PTHR43127">
    <property type="entry name" value="DEVELOPMENTALLY-REGULATED GTP-BINDING PROTEIN 2"/>
    <property type="match status" value="1"/>
</dbReference>
<dbReference type="Gene3D" id="3.10.20.30">
    <property type="match status" value="1"/>
</dbReference>
<proteinExistence type="predicted"/>
<dbReference type="InterPro" id="IPR012675">
    <property type="entry name" value="Beta-grasp_dom_sf"/>
</dbReference>
<reference evidence="2" key="1">
    <citation type="journal article" date="2005" name="Environ. Microbiol.">
        <title>Genetic and functional properties of uncultivated thermophilic crenarchaeotes from a subsurface gold mine as revealed by analysis of genome fragments.</title>
        <authorList>
            <person name="Nunoura T."/>
            <person name="Hirayama H."/>
            <person name="Takami H."/>
            <person name="Oida H."/>
            <person name="Nishi S."/>
            <person name="Shimamura S."/>
            <person name="Suzuki Y."/>
            <person name="Inagaki F."/>
            <person name="Takai K."/>
            <person name="Nealson K.H."/>
            <person name="Horikoshi K."/>
        </authorList>
    </citation>
    <scope>NUCLEOTIDE SEQUENCE</scope>
</reference>
<dbReference type="SUPFAM" id="SSF52540">
    <property type="entry name" value="P-loop containing nucleoside triphosphate hydrolases"/>
    <property type="match status" value="1"/>
</dbReference>
<dbReference type="PRINTS" id="PR00326">
    <property type="entry name" value="GTP1OBG"/>
</dbReference>
<dbReference type="InterPro" id="IPR004095">
    <property type="entry name" value="TGS"/>
</dbReference>
<gene>
    <name evidence="2" type="ORF">HGMM_F32F05C14</name>
</gene>
<protein>
    <submittedName>
        <fullName evidence="2">Small GTP-binding protein</fullName>
    </submittedName>
</protein>
<dbReference type="Pfam" id="PF01926">
    <property type="entry name" value="MMR_HSR1"/>
    <property type="match status" value="1"/>
</dbReference>
<dbReference type="InterPro" id="IPR012676">
    <property type="entry name" value="TGS-like"/>
</dbReference>
<evidence type="ECO:0000313" key="2">
    <source>
        <dbReference type="EMBL" id="BAL55856.1"/>
    </source>
</evidence>
<reference evidence="2" key="2">
    <citation type="journal article" date="2012" name="PLoS ONE">
        <title>A Deeply Branching Thermophilic Bacterium with an Ancient Acetyl-CoA Pathway Dominates a Subsurface Ecosystem.</title>
        <authorList>
            <person name="Takami H."/>
            <person name="Noguchi H."/>
            <person name="Takaki Y."/>
            <person name="Uchiyama I."/>
            <person name="Toyoda A."/>
            <person name="Nishi S."/>
            <person name="Chee G.-J."/>
            <person name="Arai W."/>
            <person name="Nunoura T."/>
            <person name="Itoh T."/>
            <person name="Hattori M."/>
            <person name="Takai K."/>
        </authorList>
    </citation>
    <scope>NUCLEOTIDE SEQUENCE</scope>
</reference>
<evidence type="ECO:0000259" key="1">
    <source>
        <dbReference type="PROSITE" id="PS51880"/>
    </source>
</evidence>
<dbReference type="PROSITE" id="PS51880">
    <property type="entry name" value="TGS"/>
    <property type="match status" value="1"/>
</dbReference>
<sequence>MPANLPPEYIEAELRFRAAKSPEEKLAILRELMALVPKHKGTEKLRVELKRKWAKLQEEVQQHQKKQKGGRGPSYDHIEREGAGQIALVGLPNCGKSSLLAAVTNARPEIAEYPFSTFRPTVGMMPFEDIQLQLIDLPPLSEFTEPWVYSIIRQCDLVALLIDLSSETPAEDLMTALEWLEKARIRVVGHTAPSLSVEGAGTVKRALLLGTKSDVAQAAQRVQELQSITDGQFRVIAVSTVSAEGLGELGKALFAGLNVVRVYTKKPGQPWRKELPYVLPAGSTVTDVARAIHKDLAEKFVYARVWGSAEFPGQRVERTYIVHDGDLLEFHE</sequence>
<dbReference type="GO" id="GO:0003924">
    <property type="term" value="F:GTPase activity"/>
    <property type="evidence" value="ECO:0007669"/>
    <property type="project" value="InterPro"/>
</dbReference>
<name>H5SI70_9BACT</name>
<dbReference type="SUPFAM" id="SSF81271">
    <property type="entry name" value="TGS-like"/>
    <property type="match status" value="1"/>
</dbReference>
<dbReference type="Pfam" id="PF02824">
    <property type="entry name" value="TGS"/>
    <property type="match status" value="1"/>
</dbReference>
<dbReference type="InterPro" id="IPR027417">
    <property type="entry name" value="P-loop_NTPase"/>
</dbReference>
<dbReference type="Gene3D" id="3.40.50.300">
    <property type="entry name" value="P-loop containing nucleotide triphosphate hydrolases"/>
    <property type="match status" value="1"/>
</dbReference>
<feature type="domain" description="TGS" evidence="1">
    <location>
        <begin position="258"/>
        <end position="332"/>
    </location>
</feature>
<accession>H5SI70</accession>
<dbReference type="GO" id="GO:0005525">
    <property type="term" value="F:GTP binding"/>
    <property type="evidence" value="ECO:0007669"/>
    <property type="project" value="InterPro"/>
</dbReference>
<dbReference type="EMBL" id="AP011731">
    <property type="protein sequence ID" value="BAL55856.1"/>
    <property type="molecule type" value="Genomic_DNA"/>
</dbReference>
<dbReference type="InterPro" id="IPR045001">
    <property type="entry name" value="DRG"/>
</dbReference>
<dbReference type="AlphaFoldDB" id="H5SI70"/>
<dbReference type="InterPro" id="IPR006073">
    <property type="entry name" value="GTP-bd"/>
</dbReference>